<dbReference type="Pfam" id="PF07568">
    <property type="entry name" value="HisKA_2"/>
    <property type="match status" value="1"/>
</dbReference>
<dbReference type="InterPro" id="IPR000014">
    <property type="entry name" value="PAS"/>
</dbReference>
<dbReference type="Gene3D" id="3.30.565.10">
    <property type="entry name" value="Histidine kinase-like ATPase, C-terminal domain"/>
    <property type="match status" value="1"/>
</dbReference>
<dbReference type="PANTHER" id="PTHR43065">
    <property type="entry name" value="SENSOR HISTIDINE KINASE"/>
    <property type="match status" value="1"/>
</dbReference>
<dbReference type="SMART" id="SM00091">
    <property type="entry name" value="PAS"/>
    <property type="match status" value="4"/>
</dbReference>
<dbReference type="Pfam" id="PF08447">
    <property type="entry name" value="PAS_3"/>
    <property type="match status" value="2"/>
</dbReference>
<evidence type="ECO:0000259" key="2">
    <source>
        <dbReference type="PROSITE" id="PS50109"/>
    </source>
</evidence>
<evidence type="ECO:0000256" key="1">
    <source>
        <dbReference type="SAM" id="Phobius"/>
    </source>
</evidence>
<feature type="domain" description="PAS" evidence="3">
    <location>
        <begin position="115"/>
        <end position="187"/>
    </location>
</feature>
<evidence type="ECO:0000313" key="6">
    <source>
        <dbReference type="Proteomes" id="UP001060368"/>
    </source>
</evidence>
<protein>
    <submittedName>
        <fullName evidence="5">PAS domain S-box protein</fullName>
    </submittedName>
</protein>
<feature type="domain" description="PAS" evidence="3">
    <location>
        <begin position="243"/>
        <end position="287"/>
    </location>
</feature>
<dbReference type="KEGG" id="mend:L6E24_10315"/>
<keyword evidence="1" id="KW-0812">Transmembrane</keyword>
<dbReference type="Pfam" id="PF02518">
    <property type="entry name" value="HATPase_c"/>
    <property type="match status" value="1"/>
</dbReference>
<accession>A0A9E7TI23</accession>
<feature type="transmembrane region" description="Helical" evidence="1">
    <location>
        <begin position="63"/>
        <end position="82"/>
    </location>
</feature>
<dbReference type="InterPro" id="IPR003594">
    <property type="entry name" value="HATPase_dom"/>
</dbReference>
<feature type="domain" description="PAC" evidence="4">
    <location>
        <begin position="329"/>
        <end position="383"/>
    </location>
</feature>
<feature type="domain" description="PAC" evidence="4">
    <location>
        <begin position="457"/>
        <end position="509"/>
    </location>
</feature>
<dbReference type="CDD" id="cd00130">
    <property type="entry name" value="PAS"/>
    <property type="match status" value="3"/>
</dbReference>
<dbReference type="InterPro" id="IPR011495">
    <property type="entry name" value="Sig_transdc_His_kin_sub2_dim/P"/>
</dbReference>
<dbReference type="GeneID" id="74308098"/>
<organism evidence="5 6">
    <name type="scientific">Methanoplanus endosymbiosus</name>
    <dbReference type="NCBI Taxonomy" id="33865"/>
    <lineage>
        <taxon>Archaea</taxon>
        <taxon>Methanobacteriati</taxon>
        <taxon>Methanobacteriota</taxon>
        <taxon>Stenosarchaea group</taxon>
        <taxon>Methanomicrobia</taxon>
        <taxon>Methanomicrobiales</taxon>
        <taxon>Methanomicrobiaceae</taxon>
        <taxon>Methanoplanus</taxon>
    </lineage>
</organism>
<dbReference type="InterPro" id="IPR000700">
    <property type="entry name" value="PAS-assoc_C"/>
</dbReference>
<feature type="domain" description="PAS" evidence="3">
    <location>
        <begin position="384"/>
        <end position="428"/>
    </location>
</feature>
<dbReference type="InterPro" id="IPR001610">
    <property type="entry name" value="PAC"/>
</dbReference>
<feature type="transmembrane region" description="Helical" evidence="1">
    <location>
        <begin position="18"/>
        <end position="43"/>
    </location>
</feature>
<dbReference type="InterPro" id="IPR013655">
    <property type="entry name" value="PAS_fold_3"/>
</dbReference>
<feature type="domain" description="Histidine kinase" evidence="2">
    <location>
        <begin position="656"/>
        <end position="850"/>
    </location>
</feature>
<name>A0A9E7TI23_9EURY</name>
<keyword evidence="6" id="KW-1185">Reference proteome</keyword>
<dbReference type="InterPro" id="IPR036890">
    <property type="entry name" value="HATPase_C_sf"/>
</dbReference>
<dbReference type="Pfam" id="PF13426">
    <property type="entry name" value="PAS_9"/>
    <property type="match status" value="2"/>
</dbReference>
<dbReference type="PROSITE" id="PS50113">
    <property type="entry name" value="PAC"/>
    <property type="match status" value="2"/>
</dbReference>
<dbReference type="Proteomes" id="UP001060368">
    <property type="component" value="Chromosome"/>
</dbReference>
<dbReference type="PROSITE" id="PS50112">
    <property type="entry name" value="PAS"/>
    <property type="match status" value="4"/>
</dbReference>
<evidence type="ECO:0000313" key="5">
    <source>
        <dbReference type="EMBL" id="UUX91753.1"/>
    </source>
</evidence>
<keyword evidence="1" id="KW-0472">Membrane</keyword>
<feature type="domain" description="PAS" evidence="3">
    <location>
        <begin position="510"/>
        <end position="568"/>
    </location>
</feature>
<reference evidence="5" key="1">
    <citation type="submission" date="2022-04" db="EMBL/GenBank/DDBJ databases">
        <title>Complete genome of Methanoplanus endosymbiosus DSM 3599.</title>
        <authorList>
            <person name="Chen S.-C."/>
            <person name="You Y.-T."/>
            <person name="Zhou Y.-Z."/>
            <person name="Lai M.-C."/>
        </authorList>
    </citation>
    <scope>NUCLEOTIDE SEQUENCE</scope>
    <source>
        <strain evidence="5">DSM 3599</strain>
    </source>
</reference>
<dbReference type="InterPro" id="IPR035965">
    <property type="entry name" value="PAS-like_dom_sf"/>
</dbReference>
<proteinExistence type="predicted"/>
<dbReference type="PROSITE" id="PS50109">
    <property type="entry name" value="HIS_KIN"/>
    <property type="match status" value="1"/>
</dbReference>
<dbReference type="PANTHER" id="PTHR43065:SF23">
    <property type="entry name" value="SENSOR HISTIDINE KINASE PDTAS"/>
    <property type="match status" value="1"/>
</dbReference>
<dbReference type="SMART" id="SM00086">
    <property type="entry name" value="PAC"/>
    <property type="match status" value="3"/>
</dbReference>
<evidence type="ECO:0000259" key="3">
    <source>
        <dbReference type="PROSITE" id="PS50112"/>
    </source>
</evidence>
<evidence type="ECO:0000259" key="4">
    <source>
        <dbReference type="PROSITE" id="PS50113"/>
    </source>
</evidence>
<dbReference type="EMBL" id="CP096115">
    <property type="protein sequence ID" value="UUX91753.1"/>
    <property type="molecule type" value="Genomic_DNA"/>
</dbReference>
<dbReference type="Gene3D" id="3.30.450.20">
    <property type="entry name" value="PAS domain"/>
    <property type="match status" value="4"/>
</dbReference>
<dbReference type="InterPro" id="IPR005467">
    <property type="entry name" value="His_kinase_dom"/>
</dbReference>
<dbReference type="SUPFAM" id="SSF55874">
    <property type="entry name" value="ATPase domain of HSP90 chaperone/DNA topoisomerase II/histidine kinase"/>
    <property type="match status" value="1"/>
</dbReference>
<dbReference type="SMART" id="SM00387">
    <property type="entry name" value="HATPase_c"/>
    <property type="match status" value="1"/>
</dbReference>
<feature type="transmembrane region" description="Helical" evidence="1">
    <location>
        <begin position="91"/>
        <end position="109"/>
    </location>
</feature>
<dbReference type="SUPFAM" id="SSF55785">
    <property type="entry name" value="PYP-like sensor domain (PAS domain)"/>
    <property type="match status" value="4"/>
</dbReference>
<sequence>MSDPLYPPFFRVQRRERLVICLSILAAVILVNILFLVNGYTLISSHLYYIPILLFVIWFGRKGFYLSLGIIFFYIVSFWILIPDNSAMDGTLLRALVMISVALIISFLSEEFIKNFSGFNALFRNIPAPAVNMDKSGRILDANDKFADLIKFKCPDVKGLNVLELDLFSGENREKIHNSIKKCIDGEKPEESVISSEIVTPDGIKKYNLLFIMISQNQKNFGFIMAFHDLTDILSAKSELLRINELLDNIISFLPVPAFAMDRDHNVTHWNVALENYTGISAGDIIGTRDAWKPFFKKKTPMLADLIIDNNGRDAELFSYQSSAFGRNGIEETRYFNNTDGINDIWFRMSAELLKDNDGNITGAIQVFEDITGLKKTEKELLESRELYREVVDVNSEYIVRFREDHTITFCNEAYCKLTGKNPDEISGSLFGHDMCGEDISVFTDFYSSLTPDKFSGSVEYRAVLPDGGIRWIRWDIVAFFDEYNNVREYQAIGRDFTDQKNAVDYLLKAEKKFRDLCDFLPQTVFELDIKRNVVFLNKRGCNKLGYSPDDLKKGLGFLDLVTPEDHNRALDNIVLSSYGQELGIRYSMKKKDGTLFGAMLFTSPIMRENTPVGVRGIVIDLSSVEEPDAAYDLSHNLYIENLKESLKEKETLLKEVHHRVKNNLQIITSILRLHSYNTSDQGLKDILQECYNQVYSMSMLHEKMYRSDTLSDVDADEHIRSLGTYLINEISARGADVGFLTDIDPEIRFSLDKGIPLSLMLNEMITNSLKYAFSGENPGQITISLKKDNSNNYRLIYSDNGCGLPEDFRIEDSDSLGFELIINLAEQLDGNLDIENNGGLKYIMIFPVQ</sequence>
<dbReference type="RefSeq" id="WP_257741905.1">
    <property type="nucleotide sequence ID" value="NZ_CP096115.1"/>
</dbReference>
<keyword evidence="1" id="KW-1133">Transmembrane helix</keyword>
<dbReference type="NCBIfam" id="TIGR00229">
    <property type="entry name" value="sensory_box"/>
    <property type="match status" value="4"/>
</dbReference>
<gene>
    <name evidence="5" type="ORF">L6E24_10315</name>
</gene>
<dbReference type="AlphaFoldDB" id="A0A9E7TI23"/>